<protein>
    <submittedName>
        <fullName evidence="4">Uncharacterized protein</fullName>
    </submittedName>
</protein>
<proteinExistence type="predicted"/>
<evidence type="ECO:0000256" key="3">
    <source>
        <dbReference type="SAM" id="SignalP"/>
    </source>
</evidence>
<comment type="caution">
    <text evidence="4">The sequence shown here is derived from an EMBL/GenBank/DDBJ whole genome shotgun (WGS) entry which is preliminary data.</text>
</comment>
<evidence type="ECO:0000313" key="4">
    <source>
        <dbReference type="EMBL" id="KAA0184301.1"/>
    </source>
</evidence>
<sequence length="514" mass="56919">MKWLWNRLHLVVIFFVLSYANTENYQPPQMLCPMGYWPAAVDVNGGLYETDRTFELPFMPDAEDPICQFCPNVGCFIVRRTVIKPPGATGVSGTIPPSMSATENTNPVASTIAIGSGSSESTEGEMIDTTPETGSVAANETEQEPDYKLFMSCNHWDRLPHPTEIVSYLDCVMIGKRDEFYLFIYEPRFRPDPLPTVDCVDANFLQWIPNGTQLLGLELGFRMKAIPPFLFRYHQRIMLLTQYICIDGSSLTNKSIPFEDTERFASNKLTQVVFRADSLRRDRRPPKAPDSQYTTEFQSDEEISACPHIVQHQPANITPTTDCQFSPSALPTTSDRVDPVRAKERCHFKSQISKKLGRRRKPHTGLLEELRVPSSVLSACLLIVVLLLIFGIIIAFCVMNADKLMICKTRSRKRKEREAALASELAEQAAKEAAAAAAAADAESRQPMAWHPIYGRYGMVPPTMGGAFGAFAARTLEVPGNQPGGIGPIPNTNPATIPRPGPGPGYSKPMSGNV</sequence>
<name>A0A8E0RP38_9TREM</name>
<feature type="region of interest" description="Disordered" evidence="1">
    <location>
        <begin position="481"/>
        <end position="514"/>
    </location>
</feature>
<keyword evidence="2" id="KW-1133">Transmembrane helix</keyword>
<dbReference type="AlphaFoldDB" id="A0A8E0RP38"/>
<keyword evidence="3" id="KW-0732">Signal</keyword>
<accession>A0A8E0RP38</accession>
<dbReference type="EMBL" id="LUCM01011194">
    <property type="protein sequence ID" value="KAA0184301.1"/>
    <property type="molecule type" value="Genomic_DNA"/>
</dbReference>
<evidence type="ECO:0000256" key="1">
    <source>
        <dbReference type="SAM" id="MobiDB-lite"/>
    </source>
</evidence>
<keyword evidence="2" id="KW-0812">Transmembrane</keyword>
<reference evidence="4" key="1">
    <citation type="submission" date="2019-05" db="EMBL/GenBank/DDBJ databases">
        <title>Annotation for the trematode Fasciolopsis buski.</title>
        <authorList>
            <person name="Choi Y.-J."/>
        </authorList>
    </citation>
    <scope>NUCLEOTIDE SEQUENCE</scope>
    <source>
        <strain evidence="4">HT</strain>
        <tissue evidence="4">Whole worm</tissue>
    </source>
</reference>
<feature type="signal peptide" evidence="3">
    <location>
        <begin position="1"/>
        <end position="22"/>
    </location>
</feature>
<dbReference type="Proteomes" id="UP000728185">
    <property type="component" value="Unassembled WGS sequence"/>
</dbReference>
<keyword evidence="5" id="KW-1185">Reference proteome</keyword>
<feature type="chain" id="PRO_5034777640" evidence="3">
    <location>
        <begin position="23"/>
        <end position="514"/>
    </location>
</feature>
<evidence type="ECO:0000256" key="2">
    <source>
        <dbReference type="SAM" id="Phobius"/>
    </source>
</evidence>
<dbReference type="OrthoDB" id="6242189at2759"/>
<organism evidence="4 5">
    <name type="scientific">Fasciolopsis buskii</name>
    <dbReference type="NCBI Taxonomy" id="27845"/>
    <lineage>
        <taxon>Eukaryota</taxon>
        <taxon>Metazoa</taxon>
        <taxon>Spiralia</taxon>
        <taxon>Lophotrochozoa</taxon>
        <taxon>Platyhelminthes</taxon>
        <taxon>Trematoda</taxon>
        <taxon>Digenea</taxon>
        <taxon>Plagiorchiida</taxon>
        <taxon>Echinostomata</taxon>
        <taxon>Echinostomatoidea</taxon>
        <taxon>Fasciolidae</taxon>
        <taxon>Fasciolopsis</taxon>
    </lineage>
</organism>
<evidence type="ECO:0000313" key="5">
    <source>
        <dbReference type="Proteomes" id="UP000728185"/>
    </source>
</evidence>
<gene>
    <name evidence="4" type="ORF">FBUS_02050</name>
</gene>
<feature type="transmembrane region" description="Helical" evidence="2">
    <location>
        <begin position="376"/>
        <end position="401"/>
    </location>
</feature>
<keyword evidence="2" id="KW-0472">Membrane</keyword>